<protein>
    <recommendedName>
        <fullName evidence="5">Post-SET domain-containing protein</fullName>
    </recommendedName>
</protein>
<proteinExistence type="predicted"/>
<keyword evidence="2" id="KW-1133">Transmembrane helix</keyword>
<feature type="region of interest" description="Disordered" evidence="1">
    <location>
        <begin position="126"/>
        <end position="145"/>
    </location>
</feature>
<evidence type="ECO:0008006" key="5">
    <source>
        <dbReference type="Google" id="ProtNLM"/>
    </source>
</evidence>
<evidence type="ECO:0000256" key="2">
    <source>
        <dbReference type="SAM" id="Phobius"/>
    </source>
</evidence>
<reference evidence="3" key="1">
    <citation type="submission" date="2014-09" db="EMBL/GenBank/DDBJ databases">
        <title>Genome sequence of the luminous mushroom Mycena chlorophos for searching fungal bioluminescence genes.</title>
        <authorList>
            <person name="Tanaka Y."/>
            <person name="Kasuga D."/>
            <person name="Oba Y."/>
            <person name="Hase S."/>
            <person name="Sato K."/>
            <person name="Oba Y."/>
            <person name="Sakakibara Y."/>
        </authorList>
    </citation>
    <scope>NUCLEOTIDE SEQUENCE</scope>
</reference>
<feature type="compositionally biased region" description="Acidic residues" evidence="1">
    <location>
        <begin position="979"/>
        <end position="993"/>
    </location>
</feature>
<dbReference type="PANTHER" id="PTHR46579">
    <property type="entry name" value="F5/8 TYPE C DOMAIN-CONTAINING PROTEIN-RELATED"/>
    <property type="match status" value="1"/>
</dbReference>
<dbReference type="PANTHER" id="PTHR46579:SF1">
    <property type="entry name" value="F5_8 TYPE C DOMAIN-CONTAINING PROTEIN"/>
    <property type="match status" value="1"/>
</dbReference>
<accession>A0ABQ0KUN9</accession>
<evidence type="ECO:0000313" key="4">
    <source>
        <dbReference type="Proteomes" id="UP000815677"/>
    </source>
</evidence>
<evidence type="ECO:0000256" key="1">
    <source>
        <dbReference type="SAM" id="MobiDB-lite"/>
    </source>
</evidence>
<feature type="compositionally biased region" description="Basic residues" evidence="1">
    <location>
        <begin position="132"/>
        <end position="145"/>
    </location>
</feature>
<feature type="compositionally biased region" description="Low complexity" evidence="1">
    <location>
        <begin position="961"/>
        <end position="972"/>
    </location>
</feature>
<feature type="region of interest" description="Disordered" evidence="1">
    <location>
        <begin position="209"/>
        <end position="230"/>
    </location>
</feature>
<keyword evidence="2" id="KW-0472">Membrane</keyword>
<evidence type="ECO:0000313" key="3">
    <source>
        <dbReference type="EMBL" id="GAT42541.1"/>
    </source>
</evidence>
<feature type="transmembrane region" description="Helical" evidence="2">
    <location>
        <begin position="326"/>
        <end position="345"/>
    </location>
</feature>
<dbReference type="EMBL" id="DF838056">
    <property type="protein sequence ID" value="GAT42541.1"/>
    <property type="molecule type" value="Genomic_DNA"/>
</dbReference>
<gene>
    <name evidence="3" type="ORF">MCHLO_00254</name>
</gene>
<feature type="region of interest" description="Disordered" evidence="1">
    <location>
        <begin position="920"/>
        <end position="995"/>
    </location>
</feature>
<keyword evidence="4" id="KW-1185">Reference proteome</keyword>
<keyword evidence="2" id="KW-0812">Transmembrane</keyword>
<sequence length="1429" mass="159961">MLDVVANHFTARRSTTLHVTFNAEDETVQAGLYAWVKNTAPTGFSDNGGVSTLDEVLTYNATYATSYVGNAVNAVLDSPVWNIMTALVSNVDGACLLTSIPLAVLSTCPQPVRSVARLWLNPHPKSSNEHTHFRRSRTQRGPKARLTHARAYSMALYIVVDEILAALLASIPLHVMIVEKLFSGEGRPARHPQHCLNRTIADYSSASVLTDASKHKEPSPKSPNEDQSSQIVADAEALDKQQQVVGPHILEDTKPKADEGKLIVAEDQLGHVSAASLKMSPRLAEASRPILRAPLRCGTPRHVIHRGLSLRAGVFLHRRRRWRVKLLVGAFFGGGLAACILPISAGSTGFANNMPFKSVFPILFNYGPVRIHYECSMSKHECVLKIRDPNGRPDFRLCRCTSHDCRGRLWDSDAGPQSGRWVHRNTWSKHFKKDETLRAEGALGEQHDPATAAAAVPPPMQPIPLRSDSPGILETEAADSPSGVFRQLVAMACALGIWLYIVAGLSRDASQKVLKVLGLMLTVAAGALETPLNKPAKVPQSVPTALDRLSIEPVLNRSVCCSSCFQPYSLASLPDICMARESPQSHPCNTPLWTERQTRAGLQRVPARLYTTQDLHSWLTFFLSRPGIEELIRKSQTHTPATREMRSIWDSPSWRNFGDNSFASQPYNLVFSYYIDWFNPFMNKIAGKKVSCGAIMFFCLNLPFEMQHEIDNTFFAGITPPPEPTMTTINALTNPIVQQLREMWDGRVVRTYEHPEGQRFRVGILPAIGDVLALKKALGFTGHTSKRNFCTFCTIPYAEIDRLDWENFPARDGNLVLSQGRQWLFANSEKQRKALLLKNGVRKSAMHDLPYRDPVKHTVLGMMHNWPEGVLQHHARLKWGIGSDAPGSETALEEVEGEDEFEFMDVDEHEVAAELRQLATEAARVAPPQATSSRKRTKKGARTILDPIPDDDRDDPDYSEPSEPARAPPEAAVGSLPENELEDGLADEEDEEAVYEREKPVARHVLTAGSLATIREAIRNVTIPAHIDRPPTNLGQKDHGKLKADNWLVLFSVFLPLIVPELWHDGTQIQERLLDNFHDLISATMIVCSYTVSQEKIEAYRTHYLRYLETSRELFPDLSVRPNHHYAIHNGDQMAWWGPLPQLSEWKYEAHNGNLQKIKTNNHIWEFDLTMLRQICRRGRLLAYLKDNANATSLLGKISRILVPTTSAAATTEQPIAPQESQASRSYTSLLGKQGISLLHRISGSGPVEPPAIIFDLIFEYWNRRSAPQYIRADNLLYNQLGAKDRPRVFPNRFAPSSHLNHNTRVFATSDYHEGNSSIFYIDPSTHKSRLGFIRSMWKIELEKVVRHFLVVEPHAMVSPQDWKATPYARYPGFGCSVAYTHPGVTMPLVVLEPNHVRSHVAFYRRPSGTYGLGKAITVFVNNLHRNRE</sequence>
<organism evidence="3 4">
    <name type="scientific">Mycena chlorophos</name>
    <name type="common">Agaric fungus</name>
    <name type="synonym">Agaricus chlorophos</name>
    <dbReference type="NCBI Taxonomy" id="658473"/>
    <lineage>
        <taxon>Eukaryota</taxon>
        <taxon>Fungi</taxon>
        <taxon>Dikarya</taxon>
        <taxon>Basidiomycota</taxon>
        <taxon>Agaricomycotina</taxon>
        <taxon>Agaricomycetes</taxon>
        <taxon>Agaricomycetidae</taxon>
        <taxon>Agaricales</taxon>
        <taxon>Marasmiineae</taxon>
        <taxon>Mycenaceae</taxon>
        <taxon>Mycena</taxon>
    </lineage>
</organism>
<dbReference type="Proteomes" id="UP000815677">
    <property type="component" value="Unassembled WGS sequence"/>
</dbReference>
<name>A0ABQ0KUN9_MYCCL</name>
<feature type="compositionally biased region" description="Acidic residues" evidence="1">
    <location>
        <begin position="948"/>
        <end position="960"/>
    </location>
</feature>